<protein>
    <submittedName>
        <fullName evidence="1">Uncharacterized protein</fullName>
    </submittedName>
</protein>
<evidence type="ECO:0000313" key="2">
    <source>
        <dbReference type="Proteomes" id="UP000024635"/>
    </source>
</evidence>
<dbReference type="AlphaFoldDB" id="A0A016URM1"/>
<keyword evidence="2" id="KW-1185">Reference proteome</keyword>
<dbReference type="EMBL" id="JARK01001366">
    <property type="protein sequence ID" value="EYC17472.1"/>
    <property type="molecule type" value="Genomic_DNA"/>
</dbReference>
<proteinExistence type="predicted"/>
<gene>
    <name evidence="1" type="primary">Acey_s0030.g2071</name>
    <name evidence="1" type="ORF">Y032_0030g2071</name>
</gene>
<sequence>MKFFSQSSPMGFSEVLNTNIVSSLYRNPIFVRLRGVVLSTDYDYKLYFACHPRFLPEIGIFPGFFPVYLPYLNRSGVTVRNKYDVRDQHPK</sequence>
<evidence type="ECO:0000313" key="1">
    <source>
        <dbReference type="EMBL" id="EYC17472.1"/>
    </source>
</evidence>
<reference evidence="2" key="1">
    <citation type="journal article" date="2015" name="Nat. Genet.">
        <title>The genome and transcriptome of the zoonotic hookworm Ancylostoma ceylanicum identify infection-specific gene families.</title>
        <authorList>
            <person name="Schwarz E.M."/>
            <person name="Hu Y."/>
            <person name="Antoshechkin I."/>
            <person name="Miller M.M."/>
            <person name="Sternberg P.W."/>
            <person name="Aroian R.V."/>
        </authorList>
    </citation>
    <scope>NUCLEOTIDE SEQUENCE</scope>
    <source>
        <strain evidence="2">HY135</strain>
    </source>
</reference>
<name>A0A016URM1_9BILA</name>
<organism evidence="1 2">
    <name type="scientific">Ancylostoma ceylanicum</name>
    <dbReference type="NCBI Taxonomy" id="53326"/>
    <lineage>
        <taxon>Eukaryota</taxon>
        <taxon>Metazoa</taxon>
        <taxon>Ecdysozoa</taxon>
        <taxon>Nematoda</taxon>
        <taxon>Chromadorea</taxon>
        <taxon>Rhabditida</taxon>
        <taxon>Rhabditina</taxon>
        <taxon>Rhabditomorpha</taxon>
        <taxon>Strongyloidea</taxon>
        <taxon>Ancylostomatidae</taxon>
        <taxon>Ancylostomatinae</taxon>
        <taxon>Ancylostoma</taxon>
    </lineage>
</organism>
<comment type="caution">
    <text evidence="1">The sequence shown here is derived from an EMBL/GenBank/DDBJ whole genome shotgun (WGS) entry which is preliminary data.</text>
</comment>
<accession>A0A016URM1</accession>
<dbReference type="Proteomes" id="UP000024635">
    <property type="component" value="Unassembled WGS sequence"/>
</dbReference>